<name>A0A9X6NDV6_HYPEX</name>
<accession>A0A9X6NDV6</accession>
<dbReference type="AlphaFoldDB" id="A0A9X6NDV6"/>
<sequence length="112" mass="13159">MSVEWIFPEQARPTVMRRERSVKKFLFVYFFDYKGIYCRLIFLPAPDRKAMNSSLSHHKMCDEAGKKDQAKASQEWTSQAVFAARQRFLSHFCTYNEIPIKEETCHTSSLAL</sequence>
<proteinExistence type="predicted"/>
<dbReference type="EMBL" id="MTYJ01000254">
    <property type="protein sequence ID" value="OWA52172.1"/>
    <property type="molecule type" value="Genomic_DNA"/>
</dbReference>
<dbReference type="Proteomes" id="UP000192578">
    <property type="component" value="Unassembled WGS sequence"/>
</dbReference>
<evidence type="ECO:0000313" key="1">
    <source>
        <dbReference type="EMBL" id="OWA52172.1"/>
    </source>
</evidence>
<reference evidence="2" key="1">
    <citation type="submission" date="2017-01" db="EMBL/GenBank/DDBJ databases">
        <title>Comparative genomics of anhydrobiosis in the tardigrade Hypsibius dujardini.</title>
        <authorList>
            <person name="Yoshida Y."/>
            <person name="Koutsovoulos G."/>
            <person name="Laetsch D."/>
            <person name="Stevens L."/>
            <person name="Kumar S."/>
            <person name="Horikawa D."/>
            <person name="Ishino K."/>
            <person name="Komine S."/>
            <person name="Tomita M."/>
            <person name="Blaxter M."/>
            <person name="Arakawa K."/>
        </authorList>
    </citation>
    <scope>NUCLEOTIDE SEQUENCE [LARGE SCALE GENOMIC DNA]</scope>
    <source>
        <strain evidence="2">Z151</strain>
    </source>
</reference>
<organism evidence="1 2">
    <name type="scientific">Hypsibius exemplaris</name>
    <name type="common">Freshwater tardigrade</name>
    <dbReference type="NCBI Taxonomy" id="2072580"/>
    <lineage>
        <taxon>Eukaryota</taxon>
        <taxon>Metazoa</taxon>
        <taxon>Ecdysozoa</taxon>
        <taxon>Tardigrada</taxon>
        <taxon>Eutardigrada</taxon>
        <taxon>Parachela</taxon>
        <taxon>Hypsibioidea</taxon>
        <taxon>Hypsibiidae</taxon>
        <taxon>Hypsibius</taxon>
    </lineage>
</organism>
<evidence type="ECO:0000313" key="2">
    <source>
        <dbReference type="Proteomes" id="UP000192578"/>
    </source>
</evidence>
<protein>
    <submittedName>
        <fullName evidence="1">Uncharacterized protein</fullName>
    </submittedName>
</protein>
<comment type="caution">
    <text evidence="1">The sequence shown here is derived from an EMBL/GenBank/DDBJ whole genome shotgun (WGS) entry which is preliminary data.</text>
</comment>
<keyword evidence="2" id="KW-1185">Reference proteome</keyword>
<gene>
    <name evidence="1" type="ORF">BV898_16631</name>
</gene>